<dbReference type="Proteomes" id="UP001239111">
    <property type="component" value="Chromosome 3"/>
</dbReference>
<sequence>MHYFTWLWFLFGASSPESTATLPTVKTPLGTYFGHYKVSISGRKYAAFEGIPYAQPPVGPLRFEDPIPITDQFGQLNVTKKGSVCAQYHEMMFQGKEDCLYLNVHVPFLADHEKLMPVLVYIHGGSFQYGSSHSLLDKYFADRDVIFISINYRIGLLGFLSTEDEVVPGNMGLKDQSLALEWISHSIQYFKEYASQDNLLKQLDENWSLIAPGLLEYNYTIPSSMYDEVATDSRREYFGNESITKANIFRLHNLLKDRLYFVGIENGVRLQAAASSNPVYMYYYSFQGSMILNNLFSQTRSRSGGCHTGDEKLITEDTKNPPTETYKEREMINFFMDMEPLSDLDWEPVDATDPKLKYLLINTPGNYSMSGSRDFGRKSYWQKFFFTV</sequence>
<organism evidence="1 2">
    <name type="scientific">Eretmocerus hayati</name>
    <dbReference type="NCBI Taxonomy" id="131215"/>
    <lineage>
        <taxon>Eukaryota</taxon>
        <taxon>Metazoa</taxon>
        <taxon>Ecdysozoa</taxon>
        <taxon>Arthropoda</taxon>
        <taxon>Hexapoda</taxon>
        <taxon>Insecta</taxon>
        <taxon>Pterygota</taxon>
        <taxon>Neoptera</taxon>
        <taxon>Endopterygota</taxon>
        <taxon>Hymenoptera</taxon>
        <taxon>Apocrita</taxon>
        <taxon>Proctotrupomorpha</taxon>
        <taxon>Chalcidoidea</taxon>
        <taxon>Aphelinidae</taxon>
        <taxon>Aphelininae</taxon>
        <taxon>Eretmocerus</taxon>
    </lineage>
</organism>
<proteinExistence type="predicted"/>
<dbReference type="EMBL" id="CM056743">
    <property type="protein sequence ID" value="KAJ8669796.1"/>
    <property type="molecule type" value="Genomic_DNA"/>
</dbReference>
<protein>
    <submittedName>
        <fullName evidence="1">Uncharacterized protein</fullName>
    </submittedName>
</protein>
<name>A0ACC2NFX1_9HYME</name>
<gene>
    <name evidence="1" type="ORF">QAD02_001055</name>
</gene>
<comment type="caution">
    <text evidence="1">The sequence shown here is derived from an EMBL/GenBank/DDBJ whole genome shotgun (WGS) entry which is preliminary data.</text>
</comment>
<keyword evidence="2" id="KW-1185">Reference proteome</keyword>
<evidence type="ECO:0000313" key="1">
    <source>
        <dbReference type="EMBL" id="KAJ8669796.1"/>
    </source>
</evidence>
<accession>A0ACC2NFX1</accession>
<evidence type="ECO:0000313" key="2">
    <source>
        <dbReference type="Proteomes" id="UP001239111"/>
    </source>
</evidence>
<reference evidence="1" key="1">
    <citation type="submission" date="2023-04" db="EMBL/GenBank/DDBJ databases">
        <title>A chromosome-level genome assembly of the parasitoid wasp Eretmocerus hayati.</title>
        <authorList>
            <person name="Zhong Y."/>
            <person name="Liu S."/>
            <person name="Liu Y."/>
        </authorList>
    </citation>
    <scope>NUCLEOTIDE SEQUENCE</scope>
    <source>
        <strain evidence="1">ZJU_SS_LIU_2023</strain>
    </source>
</reference>